<proteinExistence type="predicted"/>
<sequence>MDKSWFSTKLYTAQNQNSLRIYSQSFTSFPTECTDSENTLKKSKKIYLKLSQAQKRKIKYWFGVSKFLWKGIKRDVNAAVNILNILNLAKQARGGHPRGNATGVGISTLVGENLLEQILT</sequence>
<accession>A0AA43KC94</accession>
<reference evidence="1 2" key="1">
    <citation type="journal article" date="2023" name="J. Phycol.">
        <title>Chrysosporum ovalisporum is synonymous with the true-branching cyanobacterium Umezakia natans (Nostocales/Aphanizomenonaceae).</title>
        <authorList>
            <person name="McGregor G.B."/>
            <person name="Sendall B.C."/>
            <person name="Niiyama Y."/>
            <person name="Tuji A."/>
            <person name="Willis A."/>
        </authorList>
    </citation>
    <scope>NUCLEOTIDE SEQUENCE [LARGE SCALE GENOMIC DNA]</scope>
    <source>
        <strain evidence="1 2">ANA360D</strain>
    </source>
</reference>
<gene>
    <name evidence="1" type="ORF">NWP17_10200</name>
</gene>
<dbReference type="Proteomes" id="UP001159387">
    <property type="component" value="Unassembled WGS sequence"/>
</dbReference>
<dbReference type="RefSeq" id="WP_280654802.1">
    <property type="nucleotide sequence ID" value="NZ_JANQDH010000066.1"/>
</dbReference>
<evidence type="ECO:0000313" key="1">
    <source>
        <dbReference type="EMBL" id="MDH6060810.1"/>
    </source>
</evidence>
<name>A0AA43KC94_9CYAN</name>
<organism evidence="1 2">
    <name type="scientific">Chrysosporum bergii ANA360D</name>
    <dbReference type="NCBI Taxonomy" id="617107"/>
    <lineage>
        <taxon>Bacteria</taxon>
        <taxon>Bacillati</taxon>
        <taxon>Cyanobacteriota</taxon>
        <taxon>Cyanophyceae</taxon>
        <taxon>Nostocales</taxon>
        <taxon>Nodulariaceae</taxon>
        <taxon>Chrysosporum</taxon>
    </lineage>
</organism>
<comment type="caution">
    <text evidence="1">The sequence shown here is derived from an EMBL/GenBank/DDBJ whole genome shotgun (WGS) entry which is preliminary data.</text>
</comment>
<evidence type="ECO:0000313" key="2">
    <source>
        <dbReference type="Proteomes" id="UP001159387"/>
    </source>
</evidence>
<evidence type="ECO:0008006" key="3">
    <source>
        <dbReference type="Google" id="ProtNLM"/>
    </source>
</evidence>
<dbReference type="AlphaFoldDB" id="A0AA43KC94"/>
<protein>
    <recommendedName>
        <fullName evidence="3">Transposase</fullName>
    </recommendedName>
</protein>
<dbReference type="EMBL" id="JANQDH010000066">
    <property type="protein sequence ID" value="MDH6060810.1"/>
    <property type="molecule type" value="Genomic_DNA"/>
</dbReference>
<keyword evidence="2" id="KW-1185">Reference proteome</keyword>